<proteinExistence type="predicted"/>
<comment type="caution">
    <text evidence="2">The sequence shown here is derived from an EMBL/GenBank/DDBJ whole genome shotgun (WGS) entry which is preliminary data.</text>
</comment>
<name>A0A7J0C0P9_9ACTN</name>
<dbReference type="Proteomes" id="UP000498980">
    <property type="component" value="Unassembled WGS sequence"/>
</dbReference>
<evidence type="ECO:0000313" key="2">
    <source>
        <dbReference type="EMBL" id="GFM95523.1"/>
    </source>
</evidence>
<keyword evidence="3" id="KW-1185">Reference proteome</keyword>
<evidence type="ECO:0000256" key="1">
    <source>
        <dbReference type="SAM" id="MobiDB-lite"/>
    </source>
</evidence>
<accession>A0A7J0C0P9</accession>
<feature type="compositionally biased region" description="Polar residues" evidence="1">
    <location>
        <begin position="65"/>
        <end position="77"/>
    </location>
</feature>
<reference evidence="2 3" key="1">
    <citation type="submission" date="2020-05" db="EMBL/GenBank/DDBJ databases">
        <title>Whole genome shotgun sequence of Streptomyces fulvorobeus NBRC 15897.</title>
        <authorList>
            <person name="Komaki H."/>
            <person name="Tamura T."/>
        </authorList>
    </citation>
    <scope>NUCLEOTIDE SEQUENCE [LARGE SCALE GENOMIC DNA]</scope>
    <source>
        <strain evidence="2 3">NBRC 15897</strain>
    </source>
</reference>
<dbReference type="AlphaFoldDB" id="A0A7J0C0P9"/>
<organism evidence="2 3">
    <name type="scientific">Streptomyces fulvorobeus</name>
    <dbReference type="NCBI Taxonomy" id="284028"/>
    <lineage>
        <taxon>Bacteria</taxon>
        <taxon>Bacillati</taxon>
        <taxon>Actinomycetota</taxon>
        <taxon>Actinomycetes</taxon>
        <taxon>Kitasatosporales</taxon>
        <taxon>Streptomycetaceae</taxon>
        <taxon>Streptomyces</taxon>
    </lineage>
</organism>
<feature type="region of interest" description="Disordered" evidence="1">
    <location>
        <begin position="41"/>
        <end position="118"/>
    </location>
</feature>
<sequence>MRRSVAREKGRRSFCAVIALCSDDQAVISMLMSGFSGRCRATRATRRPVRPPGVTERTLRPEPNLRSTVPGSPSGKRQATRRPRRLLGGPDHVRWRPWGPVEGGAVHPEVPGNVRMAS</sequence>
<dbReference type="EMBL" id="BLWC01000001">
    <property type="protein sequence ID" value="GFM95523.1"/>
    <property type="molecule type" value="Genomic_DNA"/>
</dbReference>
<protein>
    <submittedName>
        <fullName evidence="2">Uncharacterized protein</fullName>
    </submittedName>
</protein>
<gene>
    <name evidence="2" type="ORF">Sfulv_03340</name>
</gene>
<evidence type="ECO:0000313" key="3">
    <source>
        <dbReference type="Proteomes" id="UP000498980"/>
    </source>
</evidence>